<dbReference type="EMBL" id="JACI01000002">
    <property type="protein sequence ID" value="OAQ14930.1"/>
    <property type="molecule type" value="Genomic_DNA"/>
</dbReference>
<organism evidence="1 2">
    <name type="scientific">Bibersteinia trehalosi Y31</name>
    <dbReference type="NCBI Taxonomy" id="1261658"/>
    <lineage>
        <taxon>Bacteria</taxon>
        <taxon>Pseudomonadati</taxon>
        <taxon>Pseudomonadota</taxon>
        <taxon>Gammaproteobacteria</taxon>
        <taxon>Pasteurellales</taxon>
        <taxon>Pasteurellaceae</taxon>
        <taxon>Bibersteinia</taxon>
    </lineage>
</organism>
<name>A0A179CZ89_BIBTR</name>
<comment type="caution">
    <text evidence="1">The sequence shown here is derived from an EMBL/GenBank/DDBJ whole genome shotgun (WGS) entry which is preliminary data.</text>
</comment>
<accession>A0A179CZ89</accession>
<protein>
    <submittedName>
        <fullName evidence="1">Uncharacterized protein</fullName>
    </submittedName>
</protein>
<dbReference type="AlphaFoldDB" id="A0A179CZ89"/>
<gene>
    <name evidence="1" type="ORF">F480_08225</name>
</gene>
<evidence type="ECO:0000313" key="1">
    <source>
        <dbReference type="EMBL" id="OAQ14930.1"/>
    </source>
</evidence>
<reference evidence="1 2" key="1">
    <citation type="submission" date="2014-01" db="EMBL/GenBank/DDBJ databases">
        <authorList>
            <person name="Zuccon D."/>
        </authorList>
    </citation>
    <scope>NUCLEOTIDE SEQUENCE [LARGE SCALE GENOMIC DNA]</scope>
    <source>
        <strain evidence="1 2">Y31</strain>
    </source>
</reference>
<dbReference type="Proteomes" id="UP000078358">
    <property type="component" value="Unassembled WGS sequence"/>
</dbReference>
<proteinExistence type="predicted"/>
<sequence>MEIFKWVGQNGRFSPLPPKILTDFLHLLLVERGTGFALLKSKTGRGKYKKRLEISDLKACESIENARNIAHILTLLLSRLYCRFWNFTKSCNLFRCSRTLPPIGNFTLPRRLKNCYKFYPEFVKCQAIELKGYNDARAFNFINVSYFVVAQ</sequence>
<evidence type="ECO:0000313" key="2">
    <source>
        <dbReference type="Proteomes" id="UP000078358"/>
    </source>
</evidence>